<evidence type="ECO:0000313" key="2">
    <source>
        <dbReference type="EMBL" id="CPT66932.1"/>
    </source>
</evidence>
<name>A0AB33TEE4_9MYCO</name>
<protein>
    <recommendedName>
        <fullName evidence="4">Bacteriophage protein</fullName>
    </recommendedName>
</protein>
<dbReference type="Proteomes" id="UP000038487">
    <property type="component" value="Unassembled WGS sequence"/>
</dbReference>
<sequence>MTGIAFVDVTLAWKRIEDRWHKGRWLWVAHHRDDIGGTYTLLPRTTEYRLWDPPTNTTTEVVKRCWITEYAPGSRDWDAITSSRDLYCGNDLRAARKAAEKHHAETRRRSAWERYMRNNDPPAPTTPEEQQRMDARIYWPPVDV</sequence>
<feature type="region of interest" description="Disordered" evidence="1">
    <location>
        <begin position="99"/>
        <end position="133"/>
    </location>
</feature>
<accession>A0AB33TEE4</accession>
<dbReference type="EMBL" id="CSUW01000016">
    <property type="protein sequence ID" value="CPT66932.1"/>
    <property type="molecule type" value="Genomic_DNA"/>
</dbReference>
<dbReference type="RefSeq" id="WP_052536730.1">
    <property type="nucleotide sequence ID" value="NZ_CSUW01000016.1"/>
</dbReference>
<comment type="caution">
    <text evidence="2">The sequence shown here is derived from an EMBL/GenBank/DDBJ whole genome shotgun (WGS) entry which is preliminary data.</text>
</comment>
<feature type="compositionally biased region" description="Basic and acidic residues" evidence="1">
    <location>
        <begin position="99"/>
        <end position="117"/>
    </location>
</feature>
<evidence type="ECO:0000256" key="1">
    <source>
        <dbReference type="SAM" id="MobiDB-lite"/>
    </source>
</evidence>
<gene>
    <name evidence="2" type="ORF">ERS075527_05088</name>
</gene>
<organism evidence="2 3">
    <name type="scientific">Mycobacteroides abscessus</name>
    <dbReference type="NCBI Taxonomy" id="36809"/>
    <lineage>
        <taxon>Bacteria</taxon>
        <taxon>Bacillati</taxon>
        <taxon>Actinomycetota</taxon>
        <taxon>Actinomycetes</taxon>
        <taxon>Mycobacteriales</taxon>
        <taxon>Mycobacteriaceae</taxon>
        <taxon>Mycobacteroides</taxon>
    </lineage>
</organism>
<proteinExistence type="predicted"/>
<dbReference type="AlphaFoldDB" id="A0AB33TEE4"/>
<reference evidence="2 3" key="1">
    <citation type="submission" date="2015-03" db="EMBL/GenBank/DDBJ databases">
        <authorList>
            <consortium name="Pathogen Informatics"/>
            <person name="Murphy D."/>
        </authorList>
    </citation>
    <scope>NUCLEOTIDE SEQUENCE [LARGE SCALE GENOMIC DNA]</scope>
    <source>
        <strain evidence="2 3">PAP036</strain>
    </source>
</reference>
<evidence type="ECO:0008006" key="4">
    <source>
        <dbReference type="Google" id="ProtNLM"/>
    </source>
</evidence>
<evidence type="ECO:0000313" key="3">
    <source>
        <dbReference type="Proteomes" id="UP000038487"/>
    </source>
</evidence>